<gene>
    <name evidence="2" type="ORF">PBI_MARQUARDT_14</name>
</gene>
<dbReference type="InterPro" id="IPR021145">
    <property type="entry name" value="Portal_protein_SPP1_Gp6-like"/>
</dbReference>
<protein>
    <submittedName>
        <fullName evidence="2">Portal protein</fullName>
    </submittedName>
</protein>
<dbReference type="Pfam" id="PF05133">
    <property type="entry name" value="SPP1_portal"/>
    <property type="match status" value="1"/>
</dbReference>
<dbReference type="KEGG" id="vg:26625509"/>
<dbReference type="Proteomes" id="UP000029346">
    <property type="component" value="Segment"/>
</dbReference>
<dbReference type="RefSeq" id="YP_009198439.1">
    <property type="nucleotide sequence ID" value="NC_028798.1"/>
</dbReference>
<dbReference type="GeneID" id="26625509"/>
<name>A0A088FWI8_9CAUD</name>
<reference evidence="2 3" key="1">
    <citation type="submission" date="2014-07" db="EMBL/GenBank/DDBJ databases">
        <authorList>
            <person name="Barna A.M."/>
            <person name="Butterbrodt E.W."/>
            <person name="Cole K.D."/>
            <person name="Kelling B.L."/>
            <person name="Kponou M.-M.Y."/>
            <person name="Mack M.A."/>
            <person name="Mohn T.C."/>
            <person name="Neisius C."/>
            <person name="Nolting E.C."/>
            <person name="Pumper S.J."/>
            <person name="Schmidt M.E."/>
            <person name="Sirek E."/>
            <person name="Sorge E.L."/>
            <person name="Wilson R.K."/>
            <person name="Bonilla J.A."/>
            <person name="Klyczek K."/>
            <person name="Mogen K.L."/>
            <person name="Serrano M.G."/>
            <person name="Buck G."/>
            <person name="Lee V."/>
            <person name="Wang Y."/>
            <person name="Carvalho R."/>
            <person name="Voegtly L."/>
            <person name="Shi R."/>
            <person name="Duckworth R."/>
            <person name="Johnson A."/>
            <person name="Loviza R."/>
            <person name="Walstead R."/>
            <person name="Shah Z."/>
            <person name="Kiflezghi M."/>
            <person name="Wade K."/>
            <person name="Anders K.R."/>
            <person name="Braun M.A."/>
            <person name="Delesalle V.A."/>
            <person name="Hughes L.E."/>
            <person name="Ware V.C."/>
            <person name="Bradley K.W."/>
            <person name="Barker L.P."/>
            <person name="Asai D.J."/>
            <person name="Bowman C.A."/>
            <person name="Russell D.A."/>
            <person name="Pope W.H."/>
            <person name="Jacobs-Sera D."/>
            <person name="Hendrix R.W."/>
            <person name="Hatfull G.F."/>
        </authorList>
    </citation>
    <scope>NUCLEOTIDE SEQUENCE [LARGE SCALE GENOMIC DNA]</scope>
</reference>
<accession>A0A088FWI8</accession>
<proteinExistence type="predicted"/>
<dbReference type="EMBL" id="KM233454">
    <property type="protein sequence ID" value="AIM51064.1"/>
    <property type="molecule type" value="Genomic_DNA"/>
</dbReference>
<feature type="region of interest" description="Disordered" evidence="1">
    <location>
        <begin position="443"/>
        <end position="484"/>
    </location>
</feature>
<evidence type="ECO:0000313" key="3">
    <source>
        <dbReference type="Proteomes" id="UP000029346"/>
    </source>
</evidence>
<organism evidence="2 3">
    <name type="scientific">Mycobacterium phage MarQuardt</name>
    <dbReference type="NCBI Taxonomy" id="1527516"/>
    <lineage>
        <taxon>Viruses</taxon>
        <taxon>Duplodnaviria</taxon>
        <taxon>Heunggongvirae</taxon>
        <taxon>Uroviricota</taxon>
        <taxon>Caudoviricetes</taxon>
        <taxon>Microwolfvirus</taxon>
        <taxon>Microwolfvirus JHC117</taxon>
    </lineage>
</organism>
<evidence type="ECO:0000256" key="1">
    <source>
        <dbReference type="SAM" id="MobiDB-lite"/>
    </source>
</evidence>
<dbReference type="OrthoDB" id="3592at10239"/>
<evidence type="ECO:0000313" key="2">
    <source>
        <dbReference type="EMBL" id="AIM51064.1"/>
    </source>
</evidence>
<sequence>MTSPLQKQENVDPEKAREEMLNLFTERTQDLGDNTAYYESERRPDAVGVTVPQQMQKLLAHVGYPRLYIDAIAARQELEGFRLGGADKADEQLWDWWQANDLDIESTLGHTDSLVHGRSYITISKPDPNIDPGVDPEVPIIRVEPPTNLYAQIDPRTRQVMRAIRAIEDEEGNEVIGATLYLPNNTVIWNREDGQWVQVANVAHNLEMVPVIPIPNRTRLSDLYGTTEITPELRSVTDAAARTLMLMQATAELMGVPQRLLFGVKGEELGVDPETGQTLFDAYLARILAFEDHESKAQQFSAAELRNFVDALDALDRKAAAYTGLPPYYLSFSSENPASAEAIRSSESRLVKTVERKNKIFGGAWEQAMRVAYKVMNGGDIPPEYYRMESIWRDPSTPTYAAKADAATKLYNNGQGVIPKERARIDMGYSITEREEMRKWDEEEQAQGLGLMGTMFGTDPSGGGNPDNPETPEPQPNPAEEAAA</sequence>